<dbReference type="InterPro" id="IPR036732">
    <property type="entry name" value="AFP_Neu5c_C_sf"/>
</dbReference>
<dbReference type="InterPro" id="IPR013974">
    <property type="entry name" value="SAF"/>
</dbReference>
<dbReference type="InterPro" id="IPR017592">
    <property type="entry name" value="Pilus_assmbl_Flp-typ_CpaB"/>
</dbReference>
<proteinExistence type="predicted"/>
<evidence type="ECO:0000313" key="3">
    <source>
        <dbReference type="Proteomes" id="UP000094296"/>
    </source>
</evidence>
<dbReference type="OrthoDB" id="1757906at2"/>
<sequence>MRSKIFFILAIVMGLITTALFYNYINEVQTEVIASERTKEVVVAKERINANTIIRNDMLQVKSLPESAVHYQAFSSIADVAGLYTTAAVEEGEIILAHRVNEQASESHMLSRKVNTGFRAVSVGLNFVQSVSNMIFPDDYVDVIVSELVKVGDEKVVQSELILQRVKVLAIGKQMLEPNEGEPQVEYTSVTLELNNIDAVSLVNASERGQIQLILHSRIMPPKEGANYEQSNTQ</sequence>
<dbReference type="Gene3D" id="3.90.1210.10">
    <property type="entry name" value="Antifreeze-like/N-acetylneuraminic acid synthase C-terminal domain"/>
    <property type="match status" value="1"/>
</dbReference>
<organism evidence="2 3">
    <name type="scientific">Desulfuribacillus alkaliarsenatis</name>
    <dbReference type="NCBI Taxonomy" id="766136"/>
    <lineage>
        <taxon>Bacteria</taxon>
        <taxon>Bacillati</taxon>
        <taxon>Bacillota</taxon>
        <taxon>Desulfuribacillia</taxon>
        <taxon>Desulfuribacillales</taxon>
        <taxon>Desulfuribacillaceae</taxon>
        <taxon>Desulfuribacillus</taxon>
    </lineage>
</organism>
<dbReference type="SUPFAM" id="SSF51269">
    <property type="entry name" value="AFP III-like domain"/>
    <property type="match status" value="1"/>
</dbReference>
<evidence type="ECO:0000313" key="2">
    <source>
        <dbReference type="EMBL" id="OEF96197.1"/>
    </source>
</evidence>
<protein>
    <submittedName>
        <fullName evidence="2">Flp pilus assembly protein CpaB</fullName>
    </submittedName>
</protein>
<dbReference type="EMBL" id="MIJE01000032">
    <property type="protein sequence ID" value="OEF96197.1"/>
    <property type="molecule type" value="Genomic_DNA"/>
</dbReference>
<gene>
    <name evidence="2" type="ORF">BHF68_08495</name>
</gene>
<dbReference type="InterPro" id="IPR031571">
    <property type="entry name" value="RcpC_dom"/>
</dbReference>
<keyword evidence="3" id="KW-1185">Reference proteome</keyword>
<dbReference type="NCBIfam" id="TIGR03177">
    <property type="entry name" value="pilus_cpaB"/>
    <property type="match status" value="1"/>
</dbReference>
<dbReference type="Pfam" id="PF08666">
    <property type="entry name" value="SAF"/>
    <property type="match status" value="1"/>
</dbReference>
<evidence type="ECO:0000259" key="1">
    <source>
        <dbReference type="SMART" id="SM00858"/>
    </source>
</evidence>
<accession>A0A1E5G038</accession>
<dbReference type="AlphaFoldDB" id="A0A1E5G038"/>
<name>A0A1E5G038_9FIRM</name>
<dbReference type="CDD" id="cd11614">
    <property type="entry name" value="SAF_CpaB_FlgA_like"/>
    <property type="match status" value="1"/>
</dbReference>
<dbReference type="SMART" id="SM00858">
    <property type="entry name" value="SAF"/>
    <property type="match status" value="1"/>
</dbReference>
<comment type="caution">
    <text evidence="2">The sequence shown here is derived from an EMBL/GenBank/DDBJ whole genome shotgun (WGS) entry which is preliminary data.</text>
</comment>
<reference evidence="2 3" key="1">
    <citation type="submission" date="2016-09" db="EMBL/GenBank/DDBJ databases">
        <title>Draft genome sequence for the type strain of Desulfuribacillus alkaliarsenatis AHT28, an obligately anaerobic, sulfidogenic bacterium isolated from Russian soda lake sediments.</title>
        <authorList>
            <person name="Abin C.A."/>
            <person name="Hollibaugh J.T."/>
        </authorList>
    </citation>
    <scope>NUCLEOTIDE SEQUENCE [LARGE SCALE GENOMIC DNA]</scope>
    <source>
        <strain evidence="2 3">AHT28</strain>
    </source>
</reference>
<dbReference type="RefSeq" id="WP_069643702.1">
    <property type="nucleotide sequence ID" value="NZ_MIJE01000032.1"/>
</dbReference>
<dbReference type="STRING" id="766136.BHF68_08495"/>
<dbReference type="Proteomes" id="UP000094296">
    <property type="component" value="Unassembled WGS sequence"/>
</dbReference>
<feature type="domain" description="SAF" evidence="1">
    <location>
        <begin position="39"/>
        <end position="101"/>
    </location>
</feature>
<dbReference type="Pfam" id="PF16976">
    <property type="entry name" value="RcpC"/>
    <property type="match status" value="1"/>
</dbReference>